<reference evidence="2 3" key="1">
    <citation type="journal article" date="2014" name="Genome Announc.">
        <title>Draft Genome Sequence of Paenibacillus pini JCM 16418T, Isolated from the Rhizosphere of Pine Tree.</title>
        <authorList>
            <person name="Yuki M."/>
            <person name="Oshima K."/>
            <person name="Suda W."/>
            <person name="Oshida Y."/>
            <person name="Kitamura K."/>
            <person name="Iida Y."/>
            <person name="Hattori M."/>
            <person name="Ohkuma M."/>
        </authorList>
    </citation>
    <scope>NUCLEOTIDE SEQUENCE [LARGE SCALE GENOMIC DNA]</scope>
    <source>
        <strain evidence="2 3">JCM 16418</strain>
    </source>
</reference>
<evidence type="ECO:0000256" key="1">
    <source>
        <dbReference type="SAM" id="SignalP"/>
    </source>
</evidence>
<feature type="signal peptide" evidence="1">
    <location>
        <begin position="1"/>
        <end position="31"/>
    </location>
</feature>
<dbReference type="EMBL" id="BAVZ01000003">
    <property type="protein sequence ID" value="GAF07444.1"/>
    <property type="molecule type" value="Genomic_DNA"/>
</dbReference>
<dbReference type="OrthoDB" id="1808478at2"/>
<proteinExistence type="predicted"/>
<dbReference type="RefSeq" id="WP_036647063.1">
    <property type="nucleotide sequence ID" value="NZ_BAVZ01000003.1"/>
</dbReference>
<feature type="chain" id="PRO_5004907160" evidence="1">
    <location>
        <begin position="32"/>
        <end position="176"/>
    </location>
</feature>
<accession>W7YYD1</accession>
<evidence type="ECO:0000313" key="2">
    <source>
        <dbReference type="EMBL" id="GAF07444.1"/>
    </source>
</evidence>
<keyword evidence="3" id="KW-1185">Reference proteome</keyword>
<gene>
    <name evidence="2" type="ORF">JCM16418_1460</name>
</gene>
<protein>
    <submittedName>
        <fullName evidence="2">Uncharacterized protein</fullName>
    </submittedName>
</protein>
<dbReference type="eggNOG" id="ENOG502ZG0Z">
    <property type="taxonomic scope" value="Bacteria"/>
</dbReference>
<organism evidence="2 3">
    <name type="scientific">Paenibacillus pini JCM 16418</name>
    <dbReference type="NCBI Taxonomy" id="1236976"/>
    <lineage>
        <taxon>Bacteria</taxon>
        <taxon>Bacillati</taxon>
        <taxon>Bacillota</taxon>
        <taxon>Bacilli</taxon>
        <taxon>Bacillales</taxon>
        <taxon>Paenibacillaceae</taxon>
        <taxon>Paenibacillus</taxon>
    </lineage>
</organism>
<keyword evidence="1" id="KW-0732">Signal</keyword>
<dbReference type="Proteomes" id="UP000019364">
    <property type="component" value="Unassembled WGS sequence"/>
</dbReference>
<comment type="caution">
    <text evidence="2">The sequence shown here is derived from an EMBL/GenBank/DDBJ whole genome shotgun (WGS) entry which is preliminary data.</text>
</comment>
<evidence type="ECO:0000313" key="3">
    <source>
        <dbReference type="Proteomes" id="UP000019364"/>
    </source>
</evidence>
<name>W7YYD1_9BACL</name>
<dbReference type="AlphaFoldDB" id="W7YYD1"/>
<sequence>MKRRFNRKVMTMTTTAMLASIMLVGGAGAEAATSNVSTDAVSFEFKAAVREPGALTSKPPEPISLFAFSNMKYLVGGSTTINDLGNNKVEMFGDNVANTTVNSLGLDFVIQRWTGSAWIDSGSTSVNKQNVSYQSSSVIYNVAPGYYYRNQCTHWASKGGYYEQTIAYSSSALIVN</sequence>